<protein>
    <submittedName>
        <fullName evidence="1">Uncharacterized protein</fullName>
    </submittedName>
</protein>
<comment type="caution">
    <text evidence="1">The sequence shown here is derived from an EMBL/GenBank/DDBJ whole genome shotgun (WGS) entry which is preliminary data.</text>
</comment>
<reference evidence="1" key="1">
    <citation type="submission" date="2021-03" db="EMBL/GenBank/DDBJ databases">
        <title>Chromosome level genome of the anhydrobiotic midge Polypedilum vanderplanki.</title>
        <authorList>
            <person name="Yoshida Y."/>
            <person name="Kikawada T."/>
            <person name="Gusev O."/>
        </authorList>
    </citation>
    <scope>NUCLEOTIDE SEQUENCE</scope>
    <source>
        <strain evidence="1">NIAS01</strain>
        <tissue evidence="1">Whole body or cell culture</tissue>
    </source>
</reference>
<sequence>MPSNNVKTNETQVIVKKIGDNKKHAGILNAPKVCTPGSRPNNDFFQTENVRIFEKIDIAGEVQSGGADDLGRLLKEEIMREFDDFEVDKK</sequence>
<dbReference type="AlphaFoldDB" id="A0A9J6BY61"/>
<dbReference type="Proteomes" id="UP001107558">
    <property type="component" value="Chromosome 2"/>
</dbReference>
<dbReference type="EMBL" id="JADBJN010000002">
    <property type="protein sequence ID" value="KAG5674820.1"/>
    <property type="molecule type" value="Genomic_DNA"/>
</dbReference>
<proteinExistence type="predicted"/>
<organism evidence="1 2">
    <name type="scientific">Polypedilum vanderplanki</name>
    <name type="common">Sleeping chironomid midge</name>
    <dbReference type="NCBI Taxonomy" id="319348"/>
    <lineage>
        <taxon>Eukaryota</taxon>
        <taxon>Metazoa</taxon>
        <taxon>Ecdysozoa</taxon>
        <taxon>Arthropoda</taxon>
        <taxon>Hexapoda</taxon>
        <taxon>Insecta</taxon>
        <taxon>Pterygota</taxon>
        <taxon>Neoptera</taxon>
        <taxon>Endopterygota</taxon>
        <taxon>Diptera</taxon>
        <taxon>Nematocera</taxon>
        <taxon>Chironomoidea</taxon>
        <taxon>Chironomidae</taxon>
        <taxon>Chironominae</taxon>
        <taxon>Polypedilum</taxon>
        <taxon>Polypedilum</taxon>
    </lineage>
</organism>
<accession>A0A9J6BY61</accession>
<gene>
    <name evidence="1" type="ORF">PVAND_004767</name>
</gene>
<keyword evidence="2" id="KW-1185">Reference proteome</keyword>
<evidence type="ECO:0000313" key="2">
    <source>
        <dbReference type="Proteomes" id="UP001107558"/>
    </source>
</evidence>
<evidence type="ECO:0000313" key="1">
    <source>
        <dbReference type="EMBL" id="KAG5674820.1"/>
    </source>
</evidence>
<name>A0A9J6BY61_POLVA</name>